<evidence type="ECO:0000313" key="2">
    <source>
        <dbReference type="Proteomes" id="UP001526446"/>
    </source>
</evidence>
<dbReference type="InterPro" id="IPR025148">
    <property type="entry name" value="AtzG-like"/>
</dbReference>
<dbReference type="EMBL" id="JAPIUX010000007">
    <property type="protein sequence ID" value="MCX2561359.1"/>
    <property type="molecule type" value="Genomic_DNA"/>
</dbReference>
<proteinExistence type="predicted"/>
<name>A0ABT3Q7X7_9PROT</name>
<accession>A0ABT3Q7X7</accession>
<dbReference type="Pfam" id="PF13318">
    <property type="entry name" value="AtzG-like"/>
    <property type="match status" value="1"/>
</dbReference>
<sequence>MSGEDRTSAGLEGALEATAASLGLTIPDACLPGVVANTQLLHGYVELICGMPLPDTCLPAYEYQP</sequence>
<organism evidence="1 2">
    <name type="scientific">Acetobacter farinalis</name>
    <dbReference type="NCBI Taxonomy" id="1260984"/>
    <lineage>
        <taxon>Bacteria</taxon>
        <taxon>Pseudomonadati</taxon>
        <taxon>Pseudomonadota</taxon>
        <taxon>Alphaproteobacteria</taxon>
        <taxon>Acetobacterales</taxon>
        <taxon>Acetobacteraceae</taxon>
        <taxon>Acetobacter</taxon>
    </lineage>
</organism>
<evidence type="ECO:0000313" key="1">
    <source>
        <dbReference type="EMBL" id="MCX2561359.1"/>
    </source>
</evidence>
<dbReference type="Proteomes" id="UP001526446">
    <property type="component" value="Unassembled WGS sequence"/>
</dbReference>
<dbReference type="RefSeq" id="WP_166122854.1">
    <property type="nucleotide sequence ID" value="NZ_JAPIUX010000007.1"/>
</dbReference>
<protein>
    <submittedName>
        <fullName evidence="1">DUF4089 domain-containing protein</fullName>
    </submittedName>
</protein>
<gene>
    <name evidence="1" type="ORF">OQ252_08135</name>
</gene>
<comment type="caution">
    <text evidence="1">The sequence shown here is derived from an EMBL/GenBank/DDBJ whole genome shotgun (WGS) entry which is preliminary data.</text>
</comment>
<keyword evidence="2" id="KW-1185">Reference proteome</keyword>
<reference evidence="1 2" key="1">
    <citation type="submission" date="2022-11" db="EMBL/GenBank/DDBJ databases">
        <title>Genome sequencing of Acetobacter type strain.</title>
        <authorList>
            <person name="Heo J."/>
            <person name="Lee D."/>
            <person name="Han B.-H."/>
            <person name="Hong S.-B."/>
            <person name="Kwon S.-W."/>
        </authorList>
    </citation>
    <scope>NUCLEOTIDE SEQUENCE [LARGE SCALE GENOMIC DNA]</scope>
    <source>
        <strain evidence="1 2">KACC 21251</strain>
    </source>
</reference>